<dbReference type="InterPro" id="IPR030678">
    <property type="entry name" value="Peptide/Ni-bd"/>
</dbReference>
<comment type="similarity">
    <text evidence="1">Belongs to the bacterial solute-binding protein 5 family.</text>
</comment>
<comment type="caution">
    <text evidence="5">The sequence shown here is derived from an EMBL/GenBank/DDBJ whole genome shotgun (WGS) entry which is preliminary data.</text>
</comment>
<reference evidence="5" key="1">
    <citation type="submission" date="2019-08" db="EMBL/GenBank/DDBJ databases">
        <authorList>
            <person name="Kucharzyk K."/>
            <person name="Murdoch R.W."/>
            <person name="Higgins S."/>
            <person name="Loffler F."/>
        </authorList>
    </citation>
    <scope>NUCLEOTIDE SEQUENCE</scope>
</reference>
<dbReference type="EMBL" id="VSSQ01000010">
    <property type="protein sequence ID" value="MPL59713.1"/>
    <property type="molecule type" value="Genomic_DNA"/>
</dbReference>
<evidence type="ECO:0000256" key="1">
    <source>
        <dbReference type="ARBA" id="ARBA00005695"/>
    </source>
</evidence>
<dbReference type="CDD" id="cd00995">
    <property type="entry name" value="PBP2_NikA_DppA_OppA_like"/>
    <property type="match status" value="1"/>
</dbReference>
<dbReference type="GO" id="GO:1904680">
    <property type="term" value="F:peptide transmembrane transporter activity"/>
    <property type="evidence" value="ECO:0007669"/>
    <property type="project" value="TreeGrafter"/>
</dbReference>
<dbReference type="AlphaFoldDB" id="A0A644SYK9"/>
<evidence type="ECO:0000313" key="5">
    <source>
        <dbReference type="EMBL" id="MPL59713.1"/>
    </source>
</evidence>
<dbReference type="InterPro" id="IPR000914">
    <property type="entry name" value="SBP_5_dom"/>
</dbReference>
<dbReference type="PANTHER" id="PTHR30290:SF9">
    <property type="entry name" value="OLIGOPEPTIDE-BINDING PROTEIN APPA"/>
    <property type="match status" value="1"/>
</dbReference>
<organism evidence="5">
    <name type="scientific">bioreactor metagenome</name>
    <dbReference type="NCBI Taxonomy" id="1076179"/>
    <lineage>
        <taxon>unclassified sequences</taxon>
        <taxon>metagenomes</taxon>
        <taxon>ecological metagenomes</taxon>
    </lineage>
</organism>
<dbReference type="PANTHER" id="PTHR30290">
    <property type="entry name" value="PERIPLASMIC BINDING COMPONENT OF ABC TRANSPORTER"/>
    <property type="match status" value="1"/>
</dbReference>
<dbReference type="SUPFAM" id="SSF53850">
    <property type="entry name" value="Periplasmic binding protein-like II"/>
    <property type="match status" value="1"/>
</dbReference>
<dbReference type="Gene3D" id="3.10.105.10">
    <property type="entry name" value="Dipeptide-binding Protein, Domain 3"/>
    <property type="match status" value="1"/>
</dbReference>
<dbReference type="PIRSF" id="PIRSF002741">
    <property type="entry name" value="MppA"/>
    <property type="match status" value="1"/>
</dbReference>
<sequence>MKRRILFAIIAAVLIVAVPTTAFSQSKKSTSRTDVNLSLVGVVSTLDPFKTSLTVDLMLFKQIYESLYYIDDYAKPHGRIASSHTTSPDGLVYTFNLRKDAFFHNGDPVKASDVVFSFKTAIASPVLAPYVNVIKEVKKIDDSTVQITLKQPYTPFLNNSSQVFIVSEKAYTAAGNKFGATITGAGTGPFKVVKYDGNTRIELEAFPKYYLGEAAIKKVTFIPMSDQSTGLIAFENGELDFFGVPSSNWKEITESGKYEYTLAPSSHISYILLNPSSGVLKNQDLRYAINYAVDRELINIVAYEGYADEAYHMMHPEYITGASDNTFKFSYNPAKVKEYLKKAGYPNGVDIGVLQHTTATYYPKIAQVFQAQLADFGIKCSLQGGETSALVGGWRAGQFNMLCSGFNAVLDYDYYTRYTSPDVPSSFLKFQNTDYDAKWILQQYNKGAAELDKAKREKIYFELEEYIARTACYIPVFYKTNPYAWNKNLNVKLDLNYYYIYDWSWK</sequence>
<evidence type="ECO:0000259" key="4">
    <source>
        <dbReference type="Pfam" id="PF00496"/>
    </source>
</evidence>
<name>A0A644SYK9_9ZZZZ</name>
<dbReference type="GO" id="GO:0015833">
    <property type="term" value="P:peptide transport"/>
    <property type="evidence" value="ECO:0007669"/>
    <property type="project" value="TreeGrafter"/>
</dbReference>
<dbReference type="Gene3D" id="3.40.190.10">
    <property type="entry name" value="Periplasmic binding protein-like II"/>
    <property type="match status" value="1"/>
</dbReference>
<gene>
    <name evidence="5" type="primary">gsiB_1</name>
    <name evidence="5" type="ORF">SDC9_05268</name>
</gene>
<dbReference type="InterPro" id="IPR039424">
    <property type="entry name" value="SBP_5"/>
</dbReference>
<evidence type="ECO:0000256" key="2">
    <source>
        <dbReference type="ARBA" id="ARBA00022448"/>
    </source>
</evidence>
<dbReference type="GO" id="GO:0043190">
    <property type="term" value="C:ATP-binding cassette (ABC) transporter complex"/>
    <property type="evidence" value="ECO:0007669"/>
    <property type="project" value="InterPro"/>
</dbReference>
<keyword evidence="3" id="KW-0732">Signal</keyword>
<protein>
    <submittedName>
        <fullName evidence="5">Glutathione-binding protein GsiB</fullName>
    </submittedName>
</protein>
<feature type="domain" description="Solute-binding protein family 5" evidence="4">
    <location>
        <begin position="75"/>
        <end position="414"/>
    </location>
</feature>
<accession>A0A644SYK9</accession>
<dbReference type="Pfam" id="PF00496">
    <property type="entry name" value="SBP_bac_5"/>
    <property type="match status" value="1"/>
</dbReference>
<evidence type="ECO:0000256" key="3">
    <source>
        <dbReference type="ARBA" id="ARBA00022729"/>
    </source>
</evidence>
<keyword evidence="2" id="KW-0813">Transport</keyword>
<dbReference type="GO" id="GO:0042597">
    <property type="term" value="C:periplasmic space"/>
    <property type="evidence" value="ECO:0007669"/>
    <property type="project" value="UniProtKB-ARBA"/>
</dbReference>
<proteinExistence type="inferred from homology"/>
<dbReference type="Gene3D" id="3.90.76.10">
    <property type="entry name" value="Dipeptide-binding Protein, Domain 1"/>
    <property type="match status" value="1"/>
</dbReference>